<name>A0A2Z3H6N4_9BACT</name>
<gene>
    <name evidence="1" type="ORF">C1280_34875</name>
</gene>
<dbReference type="Proteomes" id="UP000245802">
    <property type="component" value="Chromosome"/>
</dbReference>
<dbReference type="EMBL" id="CP025958">
    <property type="protein sequence ID" value="AWM41673.1"/>
    <property type="molecule type" value="Genomic_DNA"/>
</dbReference>
<proteinExistence type="predicted"/>
<evidence type="ECO:0000313" key="1">
    <source>
        <dbReference type="EMBL" id="AWM41673.1"/>
    </source>
</evidence>
<keyword evidence="2" id="KW-1185">Reference proteome</keyword>
<sequence length="252" mass="27820">MPSLPLFTLKDGLLGELLAEQTVLCVVEGSRRFTKPEEFGLMPYEGCHIFQFDSEADATLKKSVQECQNKANKTIELAGFKVAVFTEDATWSYFVCRPLPNVLICATNQKYLEETLRRIDKKPATRALPNHLPEWKHVNSKARVWAIRHYQADFAKEDPTSPIAPGGSDAKAVGFTFWLDADSGSTAHIRYLSSAEGALKATKAEWTMPEAKLKARQGAAGVIELTVSATGGDSATMLWLVLMMRLGHCIVT</sequence>
<dbReference type="AlphaFoldDB" id="A0A2Z3H6N4"/>
<evidence type="ECO:0000313" key="2">
    <source>
        <dbReference type="Proteomes" id="UP000245802"/>
    </source>
</evidence>
<protein>
    <submittedName>
        <fullName evidence="1">Uncharacterized protein</fullName>
    </submittedName>
</protein>
<reference evidence="1 2" key="1">
    <citation type="submission" date="2018-01" db="EMBL/GenBank/DDBJ databases">
        <title>G. obscuriglobus.</title>
        <authorList>
            <person name="Franke J."/>
            <person name="Blomberg W."/>
            <person name="Selmecki A."/>
        </authorList>
    </citation>
    <scope>NUCLEOTIDE SEQUENCE [LARGE SCALE GENOMIC DNA]</scope>
    <source>
        <strain evidence="1 2">DSM 5831</strain>
    </source>
</reference>
<organism evidence="1 2">
    <name type="scientific">Gemmata obscuriglobus</name>
    <dbReference type="NCBI Taxonomy" id="114"/>
    <lineage>
        <taxon>Bacteria</taxon>
        <taxon>Pseudomonadati</taxon>
        <taxon>Planctomycetota</taxon>
        <taxon>Planctomycetia</taxon>
        <taxon>Gemmatales</taxon>
        <taxon>Gemmataceae</taxon>
        <taxon>Gemmata</taxon>
    </lineage>
</organism>
<accession>A0A2Z3H6N4</accession>
<dbReference type="KEGG" id="gog:C1280_34875"/>